<accession>M0N0H5</accession>
<dbReference type="RefSeq" id="WP_007742213.1">
    <property type="nucleotide sequence ID" value="NZ_AOMF01000169.1"/>
</dbReference>
<evidence type="ECO:0000313" key="2">
    <source>
        <dbReference type="Proteomes" id="UP000011680"/>
    </source>
</evidence>
<organism evidence="1 2">
    <name type="scientific">Halococcus thailandensis JCM 13552</name>
    <dbReference type="NCBI Taxonomy" id="1227457"/>
    <lineage>
        <taxon>Archaea</taxon>
        <taxon>Methanobacteriati</taxon>
        <taxon>Methanobacteriota</taxon>
        <taxon>Stenosarchaea group</taxon>
        <taxon>Halobacteria</taxon>
        <taxon>Halobacteriales</taxon>
        <taxon>Halococcaceae</taxon>
        <taxon>Halococcus</taxon>
    </lineage>
</organism>
<protein>
    <submittedName>
        <fullName evidence="1">Uncharacterized protein</fullName>
    </submittedName>
</protein>
<dbReference type="AlphaFoldDB" id="M0N0H5"/>
<dbReference type="Proteomes" id="UP000011680">
    <property type="component" value="Unassembled WGS sequence"/>
</dbReference>
<gene>
    <name evidence="1" type="ORF">C451_16520</name>
</gene>
<keyword evidence="2" id="KW-1185">Reference proteome</keyword>
<dbReference type="STRING" id="1227457.C451_16520"/>
<name>M0N0H5_9EURY</name>
<comment type="caution">
    <text evidence="1">The sequence shown here is derived from an EMBL/GenBank/DDBJ whole genome shotgun (WGS) entry which is preliminary data.</text>
</comment>
<proteinExistence type="predicted"/>
<dbReference type="OrthoDB" id="337273at2157"/>
<dbReference type="Pfam" id="PF19090">
    <property type="entry name" value="DUF5778"/>
    <property type="match status" value="1"/>
</dbReference>
<reference evidence="1 2" key="1">
    <citation type="journal article" date="2014" name="PLoS Genet.">
        <title>Phylogenetically driven sequencing of extremely halophilic archaea reveals strategies for static and dynamic osmo-response.</title>
        <authorList>
            <person name="Becker E.A."/>
            <person name="Seitzer P.M."/>
            <person name="Tritt A."/>
            <person name="Larsen D."/>
            <person name="Krusor M."/>
            <person name="Yao A.I."/>
            <person name="Wu D."/>
            <person name="Madern D."/>
            <person name="Eisen J.A."/>
            <person name="Darling A.E."/>
            <person name="Facciotti M.T."/>
        </authorList>
    </citation>
    <scope>NUCLEOTIDE SEQUENCE [LARGE SCALE GENOMIC DNA]</scope>
    <source>
        <strain evidence="1 2">JCM 13552</strain>
    </source>
</reference>
<dbReference type="eggNOG" id="arCOG04667">
    <property type="taxonomic scope" value="Archaea"/>
</dbReference>
<dbReference type="PATRIC" id="fig|1227457.3.peg.3217"/>
<dbReference type="InterPro" id="IPR043927">
    <property type="entry name" value="DUF5778"/>
</dbReference>
<sequence>MSETLDDELRRRTEALLEPGEIELQGLIVHTEYDSNEESMLHRATIEVGDAIAEHADCGDTYVYSGTDDPDFGLNQHQGLTIEGDEFVWECQQLLREGTYDVVFYYEASADHEGIVDDLQAEGYTVTGVPE</sequence>
<dbReference type="EMBL" id="AOMF01000169">
    <property type="protein sequence ID" value="EMA50589.1"/>
    <property type="molecule type" value="Genomic_DNA"/>
</dbReference>
<evidence type="ECO:0000313" key="1">
    <source>
        <dbReference type="EMBL" id="EMA50589.1"/>
    </source>
</evidence>